<dbReference type="AlphaFoldDB" id="A0A3P7LFZ9"/>
<organism evidence="2 3">
    <name type="scientific">Dibothriocephalus latus</name>
    <name type="common">Fish tapeworm</name>
    <name type="synonym">Diphyllobothrium latum</name>
    <dbReference type="NCBI Taxonomy" id="60516"/>
    <lineage>
        <taxon>Eukaryota</taxon>
        <taxon>Metazoa</taxon>
        <taxon>Spiralia</taxon>
        <taxon>Lophotrochozoa</taxon>
        <taxon>Platyhelminthes</taxon>
        <taxon>Cestoda</taxon>
        <taxon>Eucestoda</taxon>
        <taxon>Diphyllobothriidea</taxon>
        <taxon>Diphyllobothriidae</taxon>
        <taxon>Dibothriocephalus</taxon>
    </lineage>
</organism>
<accession>A0A3P7LFZ9</accession>
<proteinExistence type="predicted"/>
<dbReference type="GO" id="GO:0032040">
    <property type="term" value="C:small-subunit processome"/>
    <property type="evidence" value="ECO:0007669"/>
    <property type="project" value="TreeGrafter"/>
</dbReference>
<dbReference type="InterPro" id="IPR011430">
    <property type="entry name" value="UTP20_N"/>
</dbReference>
<name>A0A3P7LFZ9_DIBLA</name>
<sequence>MQWRQICRDLFWSKLTELLGRQATTSEEEDSGGSSTLVFDELPVVEAFLAQLYVIPDERSASVLTTAEAPVTFSPHRKADWRNYQLNLWRAITPVGVGKYARFLMPVFLNFVNSEFYGRPSKANEDVLICALNLFSQMPNLQSVAKHEELSHTVLRLLTNKRPVVQQAAFKTWLNLSPKGVLPYREDLEKILSLQSFREAVRVFKLDTSVAHEDRAHVAPILIRILYGRLHLSKENLAPAVFTNMADCTDAELGIFLSLLIESFYSAVGVPNEDLPAGDASLPSDVACLRAAIATNSWPRLQAICQVVENLLSFMGHRLGGLSPSPTESSKPSHRPETHAPTLFRIGLLMIAITCNLTAPTTTDAKRPYSKQVKVVRKTGLALLLHLINAPGIDTEAFWTAERVENVQRVVIQPYLPQFSQTAVASPGHLIICLSLACSQKVHLTANFLSQDLLTELMKLLLHPKVSKQVTRNIIEILWNMIFLPGE</sequence>
<evidence type="ECO:0000313" key="2">
    <source>
        <dbReference type="EMBL" id="VDN10797.1"/>
    </source>
</evidence>
<evidence type="ECO:0000313" key="3">
    <source>
        <dbReference type="Proteomes" id="UP000281553"/>
    </source>
</evidence>
<dbReference type="InterPro" id="IPR016024">
    <property type="entry name" value="ARM-type_fold"/>
</dbReference>
<dbReference type="SUPFAM" id="SSF48371">
    <property type="entry name" value="ARM repeat"/>
    <property type="match status" value="1"/>
</dbReference>
<dbReference type="Pfam" id="PF07539">
    <property type="entry name" value="UTP20_N"/>
    <property type="match status" value="1"/>
</dbReference>
<reference evidence="2 3" key="1">
    <citation type="submission" date="2018-11" db="EMBL/GenBank/DDBJ databases">
        <authorList>
            <consortium name="Pathogen Informatics"/>
        </authorList>
    </citation>
    <scope>NUCLEOTIDE SEQUENCE [LARGE SCALE GENOMIC DNA]</scope>
</reference>
<dbReference type="GO" id="GO:0030686">
    <property type="term" value="C:90S preribosome"/>
    <property type="evidence" value="ECO:0007669"/>
    <property type="project" value="TreeGrafter"/>
</dbReference>
<evidence type="ECO:0000259" key="1">
    <source>
        <dbReference type="Pfam" id="PF07539"/>
    </source>
</evidence>
<dbReference type="OrthoDB" id="360653at2759"/>
<dbReference type="EMBL" id="UYRU01049990">
    <property type="protein sequence ID" value="VDN10797.1"/>
    <property type="molecule type" value="Genomic_DNA"/>
</dbReference>
<dbReference type="PANTHER" id="PTHR17695">
    <property type="entry name" value="SMALL SUBUNIT PROCESSOME COMPONENT 20 HOMOLOG"/>
    <property type="match status" value="1"/>
</dbReference>
<dbReference type="InterPro" id="IPR052575">
    <property type="entry name" value="SSU_processome_comp_20"/>
</dbReference>
<gene>
    <name evidence="2" type="ORF">DILT_LOCUS6628</name>
</gene>
<dbReference type="Proteomes" id="UP000281553">
    <property type="component" value="Unassembled WGS sequence"/>
</dbReference>
<feature type="domain" description="U3 small nucleolar RNA-associated protein 20 N-terminal" evidence="1">
    <location>
        <begin position="126"/>
        <end position="484"/>
    </location>
</feature>
<protein>
    <recommendedName>
        <fullName evidence="1">U3 small nucleolar RNA-associated protein 20 N-terminal domain-containing protein</fullName>
    </recommendedName>
</protein>
<keyword evidence="3" id="KW-1185">Reference proteome</keyword>
<dbReference type="PANTHER" id="PTHR17695:SF11">
    <property type="entry name" value="SMALL SUBUNIT PROCESSOME COMPONENT 20 HOMOLOG"/>
    <property type="match status" value="1"/>
</dbReference>